<keyword evidence="4" id="KW-0443">Lipid metabolism</keyword>
<dbReference type="GO" id="GO:0004467">
    <property type="term" value="F:long-chain fatty acid-CoA ligase activity"/>
    <property type="evidence" value="ECO:0007669"/>
    <property type="project" value="UniProtKB-EC"/>
</dbReference>
<dbReference type="InterPro" id="IPR042099">
    <property type="entry name" value="ANL_N_sf"/>
</dbReference>
<keyword evidence="8" id="KW-1185">Reference proteome</keyword>
<dbReference type="Gene3D" id="3.40.50.12780">
    <property type="entry name" value="N-terminal domain of ligase-like"/>
    <property type="match status" value="1"/>
</dbReference>
<keyword evidence="3" id="KW-0547">Nucleotide-binding</keyword>
<dbReference type="EC" id="6.2.1.3" evidence="6"/>
<proteinExistence type="inferred from homology"/>
<evidence type="ECO:0000313" key="9">
    <source>
        <dbReference type="WBParaSite" id="Pan_g20423.t1"/>
    </source>
</evidence>
<dbReference type="PANTHER" id="PTHR43272">
    <property type="entry name" value="LONG-CHAIN-FATTY-ACID--COA LIGASE"/>
    <property type="match status" value="1"/>
</dbReference>
<evidence type="ECO:0000259" key="7">
    <source>
        <dbReference type="Pfam" id="PF00501"/>
    </source>
</evidence>
<keyword evidence="2" id="KW-0436">Ligase</keyword>
<dbReference type="AlphaFoldDB" id="A0A7E4VH34"/>
<keyword evidence="4" id="KW-0276">Fatty acid metabolism</keyword>
<evidence type="ECO:0000313" key="8">
    <source>
        <dbReference type="Proteomes" id="UP000492821"/>
    </source>
</evidence>
<evidence type="ECO:0000256" key="1">
    <source>
        <dbReference type="ARBA" id="ARBA00006432"/>
    </source>
</evidence>
<feature type="domain" description="AMP-dependent synthetase/ligase" evidence="7">
    <location>
        <begin position="109"/>
        <end position="277"/>
    </location>
</feature>
<evidence type="ECO:0000256" key="3">
    <source>
        <dbReference type="ARBA" id="ARBA00022741"/>
    </source>
</evidence>
<dbReference type="Proteomes" id="UP000492821">
    <property type="component" value="Unassembled WGS sequence"/>
</dbReference>
<organism evidence="8 9">
    <name type="scientific">Panagrellus redivivus</name>
    <name type="common">Microworm</name>
    <dbReference type="NCBI Taxonomy" id="6233"/>
    <lineage>
        <taxon>Eukaryota</taxon>
        <taxon>Metazoa</taxon>
        <taxon>Ecdysozoa</taxon>
        <taxon>Nematoda</taxon>
        <taxon>Chromadorea</taxon>
        <taxon>Rhabditida</taxon>
        <taxon>Tylenchina</taxon>
        <taxon>Panagrolaimomorpha</taxon>
        <taxon>Panagrolaimoidea</taxon>
        <taxon>Panagrolaimidae</taxon>
        <taxon>Panagrellus</taxon>
    </lineage>
</organism>
<accession>A0A7E4VH34</accession>
<sequence length="284" mass="32157">MVLMKVVFIVYDAIVYTPFKILADPEDKLARSKCEKARPIVEGDPSAPWRHVDTIDKPLYSRIFPDCHTLGAVWDRAAQLHEDSLCLGSRDVVQVFEEAQSDGRTFQKLILGEYQWLDYTKVDKQIAQIGLGLIALNIKQGDKVVIYAETRKEWLMTAIACFKRGIPVVTVYATLGEEAVAFAMKECDAVAVVTTRSLLTKVKSAIEDVGTISKVIYFYDLYQNPDEVKTAPDSLVEEFKALGRELYSFEELLELENDLWTDVEVKADDLALIIYTSADIRRFL</sequence>
<dbReference type="GO" id="GO:0035336">
    <property type="term" value="P:long-chain fatty-acyl-CoA metabolic process"/>
    <property type="evidence" value="ECO:0007669"/>
    <property type="project" value="TreeGrafter"/>
</dbReference>
<comment type="similarity">
    <text evidence="1">Belongs to the ATP-dependent AMP-binding enzyme family.</text>
</comment>
<name>A0A7E4VH34_PANRE</name>
<dbReference type="GO" id="GO:0005524">
    <property type="term" value="F:ATP binding"/>
    <property type="evidence" value="ECO:0007669"/>
    <property type="project" value="UniProtKB-KW"/>
</dbReference>
<dbReference type="InterPro" id="IPR000873">
    <property type="entry name" value="AMP-dep_synth/lig_dom"/>
</dbReference>
<dbReference type="WBParaSite" id="Pan_g20423.t1">
    <property type="protein sequence ID" value="Pan_g20423.t1"/>
    <property type="gene ID" value="Pan_g20423"/>
</dbReference>
<keyword evidence="5" id="KW-0067">ATP-binding</keyword>
<evidence type="ECO:0000256" key="2">
    <source>
        <dbReference type="ARBA" id="ARBA00022598"/>
    </source>
</evidence>
<dbReference type="GO" id="GO:0005811">
    <property type="term" value="C:lipid droplet"/>
    <property type="evidence" value="ECO:0007669"/>
    <property type="project" value="TreeGrafter"/>
</dbReference>
<reference evidence="8" key="1">
    <citation type="journal article" date="2013" name="Genetics">
        <title>The draft genome and transcriptome of Panagrellus redivivus are shaped by the harsh demands of a free-living lifestyle.</title>
        <authorList>
            <person name="Srinivasan J."/>
            <person name="Dillman A.R."/>
            <person name="Macchietto M.G."/>
            <person name="Heikkinen L."/>
            <person name="Lakso M."/>
            <person name="Fracchia K.M."/>
            <person name="Antoshechkin I."/>
            <person name="Mortazavi A."/>
            <person name="Wong G."/>
            <person name="Sternberg P.W."/>
        </authorList>
    </citation>
    <scope>NUCLEOTIDE SEQUENCE [LARGE SCALE GENOMIC DNA]</scope>
    <source>
        <strain evidence="8">MT8872</strain>
    </source>
</reference>
<dbReference type="GO" id="GO:0030182">
    <property type="term" value="P:neuron differentiation"/>
    <property type="evidence" value="ECO:0007669"/>
    <property type="project" value="TreeGrafter"/>
</dbReference>
<dbReference type="Pfam" id="PF00501">
    <property type="entry name" value="AMP-binding"/>
    <property type="match status" value="1"/>
</dbReference>
<protein>
    <recommendedName>
        <fullName evidence="6">long-chain-fatty-acid--CoA ligase</fullName>
        <ecNumber evidence="6">6.2.1.3</ecNumber>
    </recommendedName>
</protein>
<evidence type="ECO:0000256" key="5">
    <source>
        <dbReference type="ARBA" id="ARBA00022840"/>
    </source>
</evidence>
<dbReference type="PANTHER" id="PTHR43272:SF83">
    <property type="entry name" value="ACYL-COA SYNTHETASE LONG-CHAIN, ISOFORM J"/>
    <property type="match status" value="1"/>
</dbReference>
<evidence type="ECO:0000256" key="6">
    <source>
        <dbReference type="ARBA" id="ARBA00026121"/>
    </source>
</evidence>
<dbReference type="GO" id="GO:0005783">
    <property type="term" value="C:endoplasmic reticulum"/>
    <property type="evidence" value="ECO:0007669"/>
    <property type="project" value="TreeGrafter"/>
</dbReference>
<dbReference type="GO" id="GO:0005886">
    <property type="term" value="C:plasma membrane"/>
    <property type="evidence" value="ECO:0007669"/>
    <property type="project" value="TreeGrafter"/>
</dbReference>
<reference evidence="9" key="2">
    <citation type="submission" date="2020-10" db="UniProtKB">
        <authorList>
            <consortium name="WormBaseParasite"/>
        </authorList>
    </citation>
    <scope>IDENTIFICATION</scope>
</reference>
<evidence type="ECO:0000256" key="4">
    <source>
        <dbReference type="ARBA" id="ARBA00022832"/>
    </source>
</evidence>
<dbReference type="SUPFAM" id="SSF56801">
    <property type="entry name" value="Acetyl-CoA synthetase-like"/>
    <property type="match status" value="1"/>
</dbReference>